<dbReference type="InterPro" id="IPR036188">
    <property type="entry name" value="FAD/NAD-bd_sf"/>
</dbReference>
<comment type="caution">
    <text evidence="7">The sequence shown here is derived from an EMBL/GenBank/DDBJ whole genome shotgun (WGS) entry which is preliminary data.</text>
</comment>
<evidence type="ECO:0000259" key="6">
    <source>
        <dbReference type="Pfam" id="PF01494"/>
    </source>
</evidence>
<dbReference type="OrthoDB" id="5428495at2759"/>
<evidence type="ECO:0000256" key="4">
    <source>
        <dbReference type="ARBA" id="ARBA00023002"/>
    </source>
</evidence>
<dbReference type="Proteomes" id="UP000053558">
    <property type="component" value="Unassembled WGS sequence"/>
</dbReference>
<dbReference type="PRINTS" id="PR00420">
    <property type="entry name" value="RNGMNOXGNASE"/>
</dbReference>
<protein>
    <submittedName>
        <fullName evidence="7">FAD/NAD(P)-binding domain-containing protein</fullName>
    </submittedName>
</protein>
<reference evidence="8" key="1">
    <citation type="journal article" date="2012" name="Science">
        <title>The Paleozoic origin of enzymatic lignin decomposition reconstructed from 31 fungal genomes.</title>
        <authorList>
            <person name="Floudas D."/>
            <person name="Binder M."/>
            <person name="Riley R."/>
            <person name="Barry K."/>
            <person name="Blanchette R.A."/>
            <person name="Henrissat B."/>
            <person name="Martinez A.T."/>
            <person name="Otillar R."/>
            <person name="Spatafora J.W."/>
            <person name="Yadav J.S."/>
            <person name="Aerts A."/>
            <person name="Benoit I."/>
            <person name="Boyd A."/>
            <person name="Carlson A."/>
            <person name="Copeland A."/>
            <person name="Coutinho P.M."/>
            <person name="de Vries R.P."/>
            <person name="Ferreira P."/>
            <person name="Findley K."/>
            <person name="Foster B."/>
            <person name="Gaskell J."/>
            <person name="Glotzer D."/>
            <person name="Gorecki P."/>
            <person name="Heitman J."/>
            <person name="Hesse C."/>
            <person name="Hori C."/>
            <person name="Igarashi K."/>
            <person name="Jurgens J.A."/>
            <person name="Kallen N."/>
            <person name="Kersten P."/>
            <person name="Kohler A."/>
            <person name="Kuees U."/>
            <person name="Kumar T.K.A."/>
            <person name="Kuo A."/>
            <person name="LaButti K."/>
            <person name="Larrondo L.F."/>
            <person name="Lindquist E."/>
            <person name="Ling A."/>
            <person name="Lombard V."/>
            <person name="Lucas S."/>
            <person name="Lundell T."/>
            <person name="Martin R."/>
            <person name="McLaughlin D.J."/>
            <person name="Morgenstern I."/>
            <person name="Morin E."/>
            <person name="Murat C."/>
            <person name="Nagy L.G."/>
            <person name="Nolan M."/>
            <person name="Ohm R.A."/>
            <person name="Patyshakuliyeva A."/>
            <person name="Rokas A."/>
            <person name="Ruiz-Duenas F.J."/>
            <person name="Sabat G."/>
            <person name="Salamov A."/>
            <person name="Samejima M."/>
            <person name="Schmutz J."/>
            <person name="Slot J.C."/>
            <person name="St John F."/>
            <person name="Stenlid J."/>
            <person name="Sun H."/>
            <person name="Sun S."/>
            <person name="Syed K."/>
            <person name="Tsang A."/>
            <person name="Wiebenga A."/>
            <person name="Young D."/>
            <person name="Pisabarro A."/>
            <person name="Eastwood D.C."/>
            <person name="Martin F."/>
            <person name="Cullen D."/>
            <person name="Grigoriev I.V."/>
            <person name="Hibbett D.S."/>
        </authorList>
    </citation>
    <scope>NUCLEOTIDE SEQUENCE [LARGE SCALE GENOMIC DNA]</scope>
    <source>
        <strain evidence="8">RWD-64-598 SS2</strain>
    </source>
</reference>
<keyword evidence="3" id="KW-0274">FAD</keyword>
<dbReference type="InterPro" id="IPR050493">
    <property type="entry name" value="FAD-dep_Monooxygenase_BioMet"/>
</dbReference>
<evidence type="ECO:0000256" key="5">
    <source>
        <dbReference type="ARBA" id="ARBA00023033"/>
    </source>
</evidence>
<dbReference type="GO" id="GO:0004497">
    <property type="term" value="F:monooxygenase activity"/>
    <property type="evidence" value="ECO:0007669"/>
    <property type="project" value="UniProtKB-KW"/>
</dbReference>
<dbReference type="InterPro" id="IPR002938">
    <property type="entry name" value="FAD-bd"/>
</dbReference>
<dbReference type="Gene3D" id="3.50.50.60">
    <property type="entry name" value="FAD/NAD(P)-binding domain"/>
    <property type="match status" value="1"/>
</dbReference>
<keyword evidence="5" id="KW-0503">Monooxygenase</keyword>
<proteinExistence type="inferred from homology"/>
<evidence type="ECO:0000256" key="3">
    <source>
        <dbReference type="ARBA" id="ARBA00022827"/>
    </source>
</evidence>
<dbReference type="GO" id="GO:0071949">
    <property type="term" value="F:FAD binding"/>
    <property type="evidence" value="ECO:0007669"/>
    <property type="project" value="InterPro"/>
</dbReference>
<evidence type="ECO:0000256" key="2">
    <source>
        <dbReference type="ARBA" id="ARBA00022630"/>
    </source>
</evidence>
<evidence type="ECO:0000313" key="7">
    <source>
        <dbReference type="EMBL" id="EIW83799.1"/>
    </source>
</evidence>
<accession>A0A5M3MXB1</accession>
<dbReference type="RefSeq" id="XP_007765694.1">
    <property type="nucleotide sequence ID" value="XM_007767504.1"/>
</dbReference>
<dbReference type="EMBL" id="JH711575">
    <property type="protein sequence ID" value="EIW83799.1"/>
    <property type="molecule type" value="Genomic_DNA"/>
</dbReference>
<dbReference type="SUPFAM" id="SSF51905">
    <property type="entry name" value="FAD/NAD(P)-binding domain"/>
    <property type="match status" value="1"/>
</dbReference>
<dbReference type="GeneID" id="19201736"/>
<keyword evidence="8" id="KW-1185">Reference proteome</keyword>
<dbReference type="KEGG" id="cput:CONPUDRAFT_142373"/>
<comment type="similarity">
    <text evidence="1">Belongs to the paxM FAD-dependent monooxygenase family.</text>
</comment>
<dbReference type="PANTHER" id="PTHR13789:SF306">
    <property type="entry name" value="HYDROXYLASE, PUTATIVE-RELATED"/>
    <property type="match status" value="1"/>
</dbReference>
<keyword evidence="4" id="KW-0560">Oxidoreductase</keyword>
<keyword evidence="2" id="KW-0285">Flavoprotein</keyword>
<gene>
    <name evidence="7" type="ORF">CONPUDRAFT_142373</name>
</gene>
<name>A0A5M3MXB1_CONPW</name>
<dbReference type="PANTHER" id="PTHR13789">
    <property type="entry name" value="MONOOXYGENASE"/>
    <property type="match status" value="1"/>
</dbReference>
<sequence>MSEGEAKHPGLLIDFVVVGGGIAGLGCAIALRKIGHNVTVLEKLTTEERYALPVGGIRIPPNGTKILSHWGLEEEIKKVSVTSTHIHVHAYQSGHFFGSHQWDQEMLDEAGGEYLFMPHNDLYRIILDRATELGANIRTGVEVASVNIDDHEDDPQYTAILTTGERISGDVIVGADSRWSRLQRFVEGSDVWDNAPLRCVTYHCLIPTQLLDQDPDLSFLDREGAGVFVWMGDNRTFTCYPAGKDYFALHYSHMPESQPEGFFASKEELLSVLGDADPRIRKIVSFAGPTISRIPAKIVDPLEQWVHPSGRLVLVGEAAHPLPFGALQAGAMALEDAAVLAKLFSHLASADQIAPFLFAFQDLREARCARVATSEAFNLYWMMLPDGAEQRERDARMRGNVAEGRTVIGSIEREGASQWESVKEMFAYDAEDAADDWWVKWGLLREAAKQNALTEDAAASVASLNISVS</sequence>
<evidence type="ECO:0000313" key="8">
    <source>
        <dbReference type="Proteomes" id="UP000053558"/>
    </source>
</evidence>
<dbReference type="Pfam" id="PF01494">
    <property type="entry name" value="FAD_binding_3"/>
    <property type="match status" value="1"/>
</dbReference>
<dbReference type="PROSITE" id="PS51257">
    <property type="entry name" value="PROKAR_LIPOPROTEIN"/>
    <property type="match status" value="1"/>
</dbReference>
<organism evidence="7 8">
    <name type="scientific">Coniophora puteana (strain RWD-64-598)</name>
    <name type="common">Brown rot fungus</name>
    <dbReference type="NCBI Taxonomy" id="741705"/>
    <lineage>
        <taxon>Eukaryota</taxon>
        <taxon>Fungi</taxon>
        <taxon>Dikarya</taxon>
        <taxon>Basidiomycota</taxon>
        <taxon>Agaricomycotina</taxon>
        <taxon>Agaricomycetes</taxon>
        <taxon>Agaricomycetidae</taxon>
        <taxon>Boletales</taxon>
        <taxon>Coniophorineae</taxon>
        <taxon>Coniophoraceae</taxon>
        <taxon>Coniophora</taxon>
    </lineage>
</organism>
<dbReference type="OMA" id="CAEDGAM"/>
<feature type="domain" description="FAD-binding" evidence="6">
    <location>
        <begin position="15"/>
        <end position="182"/>
    </location>
</feature>
<dbReference type="AlphaFoldDB" id="A0A5M3MXB1"/>
<evidence type="ECO:0000256" key="1">
    <source>
        <dbReference type="ARBA" id="ARBA00007992"/>
    </source>
</evidence>